<comment type="subcellular location">
    <subcellularLocation>
        <location evidence="1">Nucleus</location>
    </subcellularLocation>
</comment>
<dbReference type="Pfam" id="PF00004">
    <property type="entry name" value="AAA"/>
    <property type="match status" value="1"/>
</dbReference>
<dbReference type="InterPro" id="IPR003593">
    <property type="entry name" value="AAA+_ATPase"/>
</dbReference>
<keyword evidence="2" id="KW-0235">DNA replication</keyword>
<evidence type="ECO:0000256" key="7">
    <source>
        <dbReference type="ARBA" id="ARBA00023306"/>
    </source>
</evidence>
<dbReference type="FunCoup" id="A0A1Y2B4T7">
    <property type="interactions" value="507"/>
</dbReference>
<keyword evidence="6" id="KW-0539">Nucleus</keyword>
<dbReference type="EMBL" id="MCFC01000023">
    <property type="protein sequence ID" value="ORY29754.1"/>
    <property type="molecule type" value="Genomic_DNA"/>
</dbReference>
<keyword evidence="3" id="KW-0547">Nucleotide-binding</keyword>
<evidence type="ECO:0000256" key="9">
    <source>
        <dbReference type="SAM" id="MobiDB-lite"/>
    </source>
</evidence>
<dbReference type="Gene3D" id="3.40.50.300">
    <property type="entry name" value="P-loop containing nucleotide triphosphate hydrolases"/>
    <property type="match status" value="1"/>
</dbReference>
<dbReference type="AlphaFoldDB" id="A0A1Y2B4T7"/>
<dbReference type="Gene3D" id="1.10.8.60">
    <property type="match status" value="1"/>
</dbReference>
<dbReference type="GO" id="GO:0003677">
    <property type="term" value="F:DNA binding"/>
    <property type="evidence" value="ECO:0007669"/>
    <property type="project" value="UniProtKB-KW"/>
</dbReference>
<evidence type="ECO:0000256" key="3">
    <source>
        <dbReference type="ARBA" id="ARBA00022741"/>
    </source>
</evidence>
<evidence type="ECO:0000313" key="12">
    <source>
        <dbReference type="Proteomes" id="UP000193986"/>
    </source>
</evidence>
<evidence type="ECO:0000256" key="1">
    <source>
        <dbReference type="ARBA" id="ARBA00004123"/>
    </source>
</evidence>
<dbReference type="OrthoDB" id="2195431at2759"/>
<proteinExistence type="inferred from homology"/>
<protein>
    <recommendedName>
        <fullName evidence="10">AAA+ ATPase domain-containing protein</fullName>
    </recommendedName>
</protein>
<comment type="caution">
    <text evidence="11">The sequence shown here is derived from an EMBL/GenBank/DDBJ whole genome shotgun (WGS) entry which is preliminary data.</text>
</comment>
<sequence>MTPERQSVKPLFEPTDLLSFSLPTPPRSNNAPTDPDLDGGMDFDMEAELAMMEEEEMRSLRRGLDSPPPDFDEEPEASDEEMRAKGSNSKSHTTEARTFVPSGVLDGIEPMASSSRHVFTPPPDFDLQPEEICMLPPLRAETACGSIITYKRRSKPRPEILPTDAHRNPLTAKTSDLLSTPLHKLLAEVDELRSREKALQLQMRFDKERDRPAMAVAGPGPSTMWVDKYRPKKFSDLLGEDRVHRDVLSWLKEWDKCVFKRANPTKKRRIDDDENPYVDQLGRPKERILLLSGPPGFGKTTLAHIVARHAGYRTLEINASDDRSAATVTTRIQNAVDSGQGMASGGRPTCVVIDEVDGATGGGDGSFVRSLIKLIQDVPAKKKGNIPAKPLRRPIICICNDLYATALRPLRPFARVIRFRKPQSQLLVKRLRYICDQEALSADLRVLTNLVEITGGDVRSCLNTLQFIKSKSSTVTDEHLRTSSVGLKDSGTTLQSAWQSLSVPISAKVRRKTAGIDDGRYVDRLASDVQSCGDHDRLVQGLFEHYPNLKPIDASLHNLGKLHDWLGYYDRVHRMVESEQAWEMLVYVPYAIVPWYSHLAAPANSSRPTEWPKADYEAFQARTVNEEVATSLKSLVPPILRSLFVSSHVLTELIPMLMRIISPPLKPVNANIVKSGEKILLDRLVELMIPLGLRFWMEKGENGQPMMRLEPPIDVFITYEGKRADDIAASRFAVRQLVSQAVSLSHISIWMFQGKLIFVQMDAEVARRKGQSGADGIGTKAEKLQGMYGAAKTGQKPDLDKETIAMDFFGRVVKPAPRAMQDDESLPSIVEPVTKKFRAIYKFNEGSSSAMDKCWGHRWSKYGAKVYRMTPTPKPTHQDMAKAFTGIASKVWFGGYSSNQR</sequence>
<gene>
    <name evidence="11" type="ORF">BCR39DRAFT_588132</name>
</gene>
<dbReference type="CDD" id="cd00009">
    <property type="entry name" value="AAA"/>
    <property type="match status" value="1"/>
</dbReference>
<accession>A0A1Y2B4T7</accession>
<feature type="compositionally biased region" description="Acidic residues" evidence="9">
    <location>
        <begin position="35"/>
        <end position="56"/>
    </location>
</feature>
<reference evidence="11 12" key="1">
    <citation type="submission" date="2016-07" db="EMBL/GenBank/DDBJ databases">
        <title>Pervasive Adenine N6-methylation of Active Genes in Fungi.</title>
        <authorList>
            <consortium name="DOE Joint Genome Institute"/>
            <person name="Mondo S.J."/>
            <person name="Dannebaum R.O."/>
            <person name="Kuo R.C."/>
            <person name="Labutti K."/>
            <person name="Haridas S."/>
            <person name="Kuo A."/>
            <person name="Salamov A."/>
            <person name="Ahrendt S.R."/>
            <person name="Lipzen A."/>
            <person name="Sullivan W."/>
            <person name="Andreopoulos W.B."/>
            <person name="Clum A."/>
            <person name="Lindquist E."/>
            <person name="Daum C."/>
            <person name="Ramamoorthy G.K."/>
            <person name="Gryganskyi A."/>
            <person name="Culley D."/>
            <person name="Magnuson J.K."/>
            <person name="James T.Y."/>
            <person name="O'Malley M.A."/>
            <person name="Stajich J.E."/>
            <person name="Spatafora J.W."/>
            <person name="Visel A."/>
            <person name="Grigoriev I.V."/>
        </authorList>
    </citation>
    <scope>NUCLEOTIDE SEQUENCE [LARGE SCALE GENOMIC DNA]</scope>
    <source>
        <strain evidence="11 12">68-887.2</strain>
    </source>
</reference>
<feature type="compositionally biased region" description="Acidic residues" evidence="9">
    <location>
        <begin position="70"/>
        <end position="79"/>
    </location>
</feature>
<dbReference type="SUPFAM" id="SSF52540">
    <property type="entry name" value="P-loop containing nucleoside triphosphate hydrolases"/>
    <property type="match status" value="1"/>
</dbReference>
<keyword evidence="12" id="KW-1185">Reference proteome</keyword>
<evidence type="ECO:0000256" key="4">
    <source>
        <dbReference type="ARBA" id="ARBA00022840"/>
    </source>
</evidence>
<dbReference type="GO" id="GO:0016887">
    <property type="term" value="F:ATP hydrolysis activity"/>
    <property type="evidence" value="ECO:0007669"/>
    <property type="project" value="InterPro"/>
</dbReference>
<dbReference type="GO" id="GO:0006260">
    <property type="term" value="P:DNA replication"/>
    <property type="evidence" value="ECO:0007669"/>
    <property type="project" value="UniProtKB-KW"/>
</dbReference>
<dbReference type="GO" id="GO:0005634">
    <property type="term" value="C:nucleus"/>
    <property type="evidence" value="ECO:0007669"/>
    <property type="project" value="UniProtKB-SubCell"/>
</dbReference>
<dbReference type="PANTHER" id="PTHR46765:SF1">
    <property type="entry name" value="P-LOOP CONTAINING NUCLEOSIDE TRIPHOSPHATE HYDROLASES SUPERFAMILY PROTEIN"/>
    <property type="match status" value="1"/>
</dbReference>
<dbReference type="SMART" id="SM00382">
    <property type="entry name" value="AAA"/>
    <property type="match status" value="1"/>
</dbReference>
<name>A0A1Y2B4T7_9TREE</name>
<dbReference type="CDD" id="cd18140">
    <property type="entry name" value="HLD_clamp_RFC"/>
    <property type="match status" value="1"/>
</dbReference>
<feature type="domain" description="AAA+ ATPase" evidence="10">
    <location>
        <begin position="285"/>
        <end position="423"/>
    </location>
</feature>
<dbReference type="InParanoid" id="A0A1Y2B4T7"/>
<evidence type="ECO:0000256" key="2">
    <source>
        <dbReference type="ARBA" id="ARBA00022705"/>
    </source>
</evidence>
<evidence type="ECO:0000313" key="11">
    <source>
        <dbReference type="EMBL" id="ORY29754.1"/>
    </source>
</evidence>
<dbReference type="GO" id="GO:0005524">
    <property type="term" value="F:ATP binding"/>
    <property type="evidence" value="ECO:0007669"/>
    <property type="project" value="UniProtKB-KW"/>
</dbReference>
<keyword evidence="7" id="KW-0131">Cell cycle</keyword>
<dbReference type="InterPro" id="IPR003959">
    <property type="entry name" value="ATPase_AAA_core"/>
</dbReference>
<comment type="similarity">
    <text evidence="8">Belongs to the activator 1 small subunits family. CTF18 subfamily.</text>
</comment>
<evidence type="ECO:0000256" key="8">
    <source>
        <dbReference type="ARBA" id="ARBA00043975"/>
    </source>
</evidence>
<dbReference type="STRING" id="71784.A0A1Y2B4T7"/>
<evidence type="ECO:0000256" key="6">
    <source>
        <dbReference type="ARBA" id="ARBA00023242"/>
    </source>
</evidence>
<dbReference type="Proteomes" id="UP000193986">
    <property type="component" value="Unassembled WGS sequence"/>
</dbReference>
<dbReference type="InterPro" id="IPR053016">
    <property type="entry name" value="CTF18-RFC_complex"/>
</dbReference>
<dbReference type="PANTHER" id="PTHR46765">
    <property type="entry name" value="P-LOOP CONTAINING NUCLEOSIDE TRIPHOSPHATE HYDROLASES SUPERFAMILY PROTEIN"/>
    <property type="match status" value="1"/>
</dbReference>
<keyword evidence="4" id="KW-0067">ATP-binding</keyword>
<organism evidence="11 12">
    <name type="scientific">Naematelia encephala</name>
    <dbReference type="NCBI Taxonomy" id="71784"/>
    <lineage>
        <taxon>Eukaryota</taxon>
        <taxon>Fungi</taxon>
        <taxon>Dikarya</taxon>
        <taxon>Basidiomycota</taxon>
        <taxon>Agaricomycotina</taxon>
        <taxon>Tremellomycetes</taxon>
        <taxon>Tremellales</taxon>
        <taxon>Naemateliaceae</taxon>
        <taxon>Naematelia</taxon>
    </lineage>
</organism>
<keyword evidence="5" id="KW-0238">DNA-binding</keyword>
<dbReference type="InterPro" id="IPR047854">
    <property type="entry name" value="RFC_lid"/>
</dbReference>
<evidence type="ECO:0000256" key="5">
    <source>
        <dbReference type="ARBA" id="ARBA00023125"/>
    </source>
</evidence>
<dbReference type="InterPro" id="IPR027417">
    <property type="entry name" value="P-loop_NTPase"/>
</dbReference>
<feature type="region of interest" description="Disordered" evidence="9">
    <location>
        <begin position="1"/>
        <end position="107"/>
    </location>
</feature>
<evidence type="ECO:0000259" key="10">
    <source>
        <dbReference type="SMART" id="SM00382"/>
    </source>
</evidence>